<evidence type="ECO:0000259" key="1">
    <source>
        <dbReference type="Pfam" id="PF13649"/>
    </source>
</evidence>
<dbReference type="InterPro" id="IPR041698">
    <property type="entry name" value="Methyltransf_25"/>
</dbReference>
<reference evidence="2 3" key="1">
    <citation type="submission" date="2019-04" db="EMBL/GenBank/DDBJ databases">
        <title>Friends and foes A comparative genomics study of 23 Aspergillus species from section Flavi.</title>
        <authorList>
            <consortium name="DOE Joint Genome Institute"/>
            <person name="Kjaerbolling I."/>
            <person name="Vesth T."/>
            <person name="Frisvad J.C."/>
            <person name="Nybo J.L."/>
            <person name="Theobald S."/>
            <person name="Kildgaard S."/>
            <person name="Isbrandt T."/>
            <person name="Kuo A."/>
            <person name="Sato A."/>
            <person name="Lyhne E.K."/>
            <person name="Kogle M.E."/>
            <person name="Wiebenga A."/>
            <person name="Kun R.S."/>
            <person name="Lubbers R.J."/>
            <person name="Makela M.R."/>
            <person name="Barry K."/>
            <person name="Chovatia M."/>
            <person name="Clum A."/>
            <person name="Daum C."/>
            <person name="Haridas S."/>
            <person name="He G."/>
            <person name="LaButti K."/>
            <person name="Lipzen A."/>
            <person name="Mondo S."/>
            <person name="Riley R."/>
            <person name="Salamov A."/>
            <person name="Simmons B.A."/>
            <person name="Magnuson J.K."/>
            <person name="Henrissat B."/>
            <person name="Mortensen U.H."/>
            <person name="Larsen T.O."/>
            <person name="Devries R.P."/>
            <person name="Grigoriev I.V."/>
            <person name="Machida M."/>
            <person name="Baker S.E."/>
            <person name="Andersen M.R."/>
        </authorList>
    </citation>
    <scope>NUCLEOTIDE SEQUENCE [LARGE SCALE GENOMIC DNA]</scope>
    <source>
        <strain evidence="2 3">CBS 151.66</strain>
    </source>
</reference>
<dbReference type="Pfam" id="PF13649">
    <property type="entry name" value="Methyltransf_25"/>
    <property type="match status" value="1"/>
</dbReference>
<dbReference type="InterPro" id="IPR029063">
    <property type="entry name" value="SAM-dependent_MTases_sf"/>
</dbReference>
<evidence type="ECO:0000313" key="2">
    <source>
        <dbReference type="EMBL" id="KAB8070186.1"/>
    </source>
</evidence>
<protein>
    <recommendedName>
        <fullName evidence="1">Methyltransferase domain-containing protein</fullName>
    </recommendedName>
</protein>
<dbReference type="Gene3D" id="3.40.50.150">
    <property type="entry name" value="Vaccinia Virus protein VP39"/>
    <property type="match status" value="1"/>
</dbReference>
<sequence length="214" mass="24113">MEGYHTSCRTESYELAHTRLSLLNKDIPIYSSAYEEMRLLRPLVIAPNSPYTSVDIGTGTGRIIRHLVSRLLNGGTNTSDEARFIGLDTSSHMLNHARQTISSPPGSEVSYHQVSALDMRTIELLNGDPSVDIFIFAKEYISSLCETDEVEWFLEEIAAVLRPGTRRAYLSLFDMSERNATLASSTYRDEAKPGVTELTSVAYRRLCINRRDRM</sequence>
<dbReference type="SUPFAM" id="SSF53335">
    <property type="entry name" value="S-adenosyl-L-methionine-dependent methyltransferases"/>
    <property type="match status" value="1"/>
</dbReference>
<dbReference type="AlphaFoldDB" id="A0A5N5WNQ8"/>
<gene>
    <name evidence="2" type="ORF">BDV29DRAFT_160690</name>
</gene>
<keyword evidence="3" id="KW-1185">Reference proteome</keyword>
<feature type="domain" description="Methyltransferase" evidence="1">
    <location>
        <begin position="54"/>
        <end position="164"/>
    </location>
</feature>
<dbReference type="CDD" id="cd02440">
    <property type="entry name" value="AdoMet_MTases"/>
    <property type="match status" value="1"/>
</dbReference>
<accession>A0A5N5WNQ8</accession>
<dbReference type="EMBL" id="ML732311">
    <property type="protein sequence ID" value="KAB8070186.1"/>
    <property type="molecule type" value="Genomic_DNA"/>
</dbReference>
<dbReference type="Proteomes" id="UP000326565">
    <property type="component" value="Unassembled WGS sequence"/>
</dbReference>
<proteinExistence type="predicted"/>
<dbReference type="OrthoDB" id="5339271at2759"/>
<evidence type="ECO:0000313" key="3">
    <source>
        <dbReference type="Proteomes" id="UP000326565"/>
    </source>
</evidence>
<name>A0A5N5WNQ8_9EURO</name>
<organism evidence="2 3">
    <name type="scientific">Aspergillus leporis</name>
    <dbReference type="NCBI Taxonomy" id="41062"/>
    <lineage>
        <taxon>Eukaryota</taxon>
        <taxon>Fungi</taxon>
        <taxon>Dikarya</taxon>
        <taxon>Ascomycota</taxon>
        <taxon>Pezizomycotina</taxon>
        <taxon>Eurotiomycetes</taxon>
        <taxon>Eurotiomycetidae</taxon>
        <taxon>Eurotiales</taxon>
        <taxon>Aspergillaceae</taxon>
        <taxon>Aspergillus</taxon>
        <taxon>Aspergillus subgen. Circumdati</taxon>
    </lineage>
</organism>